<evidence type="ECO:0000313" key="2">
    <source>
        <dbReference type="Proteomes" id="UP000836387"/>
    </source>
</evidence>
<accession>A0ACA9TG45</accession>
<sequence>MPVPCNRRQPIVDYVNDFRILTTIRAIWVDKGGCDSNNRVGWSAGCLTTTTWLFIIVIRPLWLAFVICFRGLRGKRDEESLPVAVGEFHNDATVLVYPVGAPELPITPLVHVDIMQTVLARILLTIYVHSGLFLDRIVKEGLDEINNVVLVTGQIMGHDAAVLDVDDIGAQDIQRDVTLVL</sequence>
<name>A0ACA9TG45_BIOOC</name>
<evidence type="ECO:0000313" key="1">
    <source>
        <dbReference type="EMBL" id="CAG9939823.1"/>
    </source>
</evidence>
<dbReference type="Proteomes" id="UP000836387">
    <property type="component" value="Unassembled WGS sequence"/>
</dbReference>
<gene>
    <name evidence="1" type="ORF">CRV2_00010148</name>
</gene>
<organism evidence="1 2">
    <name type="scientific">Clonostachys rosea f. rosea IK726</name>
    <dbReference type="NCBI Taxonomy" id="1349383"/>
    <lineage>
        <taxon>Eukaryota</taxon>
        <taxon>Fungi</taxon>
        <taxon>Dikarya</taxon>
        <taxon>Ascomycota</taxon>
        <taxon>Pezizomycotina</taxon>
        <taxon>Sordariomycetes</taxon>
        <taxon>Hypocreomycetidae</taxon>
        <taxon>Hypocreales</taxon>
        <taxon>Bionectriaceae</taxon>
        <taxon>Clonostachys</taxon>
    </lineage>
</organism>
<reference evidence="1" key="1">
    <citation type="submission" date="2020-04" db="EMBL/GenBank/DDBJ databases">
        <authorList>
            <person name="Broberg M."/>
        </authorList>
    </citation>
    <scope>NUCLEOTIDE SEQUENCE</scope>
</reference>
<protein>
    <submittedName>
        <fullName evidence="1">Uncharacterized protein</fullName>
    </submittedName>
</protein>
<comment type="caution">
    <text evidence="1">The sequence shown here is derived from an EMBL/GenBank/DDBJ whole genome shotgun (WGS) entry which is preliminary data.</text>
</comment>
<keyword evidence="2" id="KW-1185">Reference proteome</keyword>
<proteinExistence type="predicted"/>
<reference evidence="1" key="2">
    <citation type="submission" date="2021-10" db="EMBL/GenBank/DDBJ databases">
        <authorList>
            <person name="Piombo E."/>
        </authorList>
    </citation>
    <scope>NUCLEOTIDE SEQUENCE</scope>
</reference>
<dbReference type="EMBL" id="CADEHS020000004">
    <property type="protein sequence ID" value="CAG9939823.1"/>
    <property type="molecule type" value="Genomic_DNA"/>
</dbReference>